<name>A0A4U3AAR2_9BACI</name>
<keyword evidence="1" id="KW-0812">Transmembrane</keyword>
<organism evidence="2 3">
    <name type="scientific">Bacillus wiedmannii</name>
    <dbReference type="NCBI Taxonomy" id="1890302"/>
    <lineage>
        <taxon>Bacteria</taxon>
        <taxon>Bacillati</taxon>
        <taxon>Bacillota</taxon>
        <taxon>Bacilli</taxon>
        <taxon>Bacillales</taxon>
        <taxon>Bacillaceae</taxon>
        <taxon>Bacillus</taxon>
        <taxon>Bacillus cereus group</taxon>
    </lineage>
</organism>
<feature type="transmembrane region" description="Helical" evidence="1">
    <location>
        <begin position="12"/>
        <end position="36"/>
    </location>
</feature>
<keyword evidence="1" id="KW-1133">Transmembrane helix</keyword>
<gene>
    <name evidence="2" type="ORF">FC699_31745</name>
</gene>
<keyword evidence="1" id="KW-0472">Membrane</keyword>
<dbReference type="Proteomes" id="UP000305222">
    <property type="component" value="Unassembled WGS sequence"/>
</dbReference>
<accession>A0A4U3AAR2</accession>
<feature type="non-terminal residue" evidence="2">
    <location>
        <position position="1"/>
    </location>
</feature>
<proteinExistence type="predicted"/>
<reference evidence="2 3" key="1">
    <citation type="journal article" date="2019" name="Environ. Microbiol.">
        <title>An active ?-lactamase is a part of an orchestrated cell wall stress resistance network of Bacillus subtilis and related rhizosphere species.</title>
        <authorList>
            <person name="Bucher T."/>
            <person name="Keren-Paz A."/>
            <person name="Hausser J."/>
            <person name="Olender T."/>
            <person name="Cytryn E."/>
            <person name="Kolodkin-Gal I."/>
        </authorList>
    </citation>
    <scope>NUCLEOTIDE SEQUENCE [LARGE SCALE GENOMIC DNA]</scope>
    <source>
        <strain evidence="2 3">I5</strain>
    </source>
</reference>
<evidence type="ECO:0000313" key="2">
    <source>
        <dbReference type="EMBL" id="TKI84050.1"/>
    </source>
</evidence>
<dbReference type="AlphaFoldDB" id="A0A4U3AAR2"/>
<comment type="caution">
    <text evidence="2">The sequence shown here is derived from an EMBL/GenBank/DDBJ whole genome shotgun (WGS) entry which is preliminary data.</text>
</comment>
<protein>
    <submittedName>
        <fullName evidence="2">Polysaccharide biosynthesis protein</fullName>
    </submittedName>
</protein>
<dbReference type="EMBL" id="SZON01002787">
    <property type="protein sequence ID" value="TKI84050.1"/>
    <property type="molecule type" value="Genomic_DNA"/>
</dbReference>
<evidence type="ECO:0000256" key="1">
    <source>
        <dbReference type="SAM" id="Phobius"/>
    </source>
</evidence>
<evidence type="ECO:0000313" key="3">
    <source>
        <dbReference type="Proteomes" id="UP000305222"/>
    </source>
</evidence>
<sequence>WLIPGQSYMESLLIVVICGAVGGIVYLLFVLTSGLASHILGDRIQRLPVLGKLIK</sequence>